<dbReference type="InterPro" id="IPR034505">
    <property type="entry name" value="Coproporphyrinogen-III_oxidase"/>
</dbReference>
<comment type="function">
    <text evidence="10">Probably acts as a heme chaperone, transferring heme to an unknown acceptor. Binds one molecule of heme per monomer, possibly covalently. Binds 1 [4Fe-4S] cluster. The cluster is coordinated with 3 cysteines and an exchangeable S-adenosyl-L-methionine.</text>
</comment>
<dbReference type="PROSITE" id="PS51918">
    <property type="entry name" value="RADICAL_SAM"/>
    <property type="match status" value="1"/>
</dbReference>
<dbReference type="CDD" id="cd01335">
    <property type="entry name" value="Radical_SAM"/>
    <property type="match status" value="1"/>
</dbReference>
<dbReference type="SFLD" id="SFLDG01065">
    <property type="entry name" value="anaerobic_coproporphyrinogen-I"/>
    <property type="match status" value="1"/>
</dbReference>
<dbReference type="RefSeq" id="WP_089182102.1">
    <property type="nucleotide sequence ID" value="NZ_CP043427.1"/>
</dbReference>
<dbReference type="Gene3D" id="3.20.20.70">
    <property type="entry name" value="Aldolase class I"/>
    <property type="match status" value="1"/>
</dbReference>
<keyword evidence="8 10" id="KW-0411">Iron-sulfur</keyword>
<keyword evidence="9 10" id="KW-0143">Chaperone</keyword>
<dbReference type="InterPro" id="IPR007197">
    <property type="entry name" value="rSAM"/>
</dbReference>
<dbReference type="GO" id="GO:0046872">
    <property type="term" value="F:metal ion binding"/>
    <property type="evidence" value="ECO:0007669"/>
    <property type="project" value="UniProtKB-UniRule"/>
</dbReference>
<dbReference type="InterPro" id="IPR004559">
    <property type="entry name" value="HemW-like"/>
</dbReference>
<dbReference type="AlphaFoldDB" id="A0A381DKX7"/>
<evidence type="ECO:0000313" key="12">
    <source>
        <dbReference type="Proteomes" id="UP000254920"/>
    </source>
</evidence>
<dbReference type="SFLD" id="SFLDS00029">
    <property type="entry name" value="Radical_SAM"/>
    <property type="match status" value="1"/>
</dbReference>
<accession>A0A381DKX7</accession>
<evidence type="ECO:0000256" key="9">
    <source>
        <dbReference type="ARBA" id="ARBA00023186"/>
    </source>
</evidence>
<dbReference type="PANTHER" id="PTHR13932:SF5">
    <property type="entry name" value="RADICAL S-ADENOSYL METHIONINE DOMAIN-CONTAINING PROTEIN 1, MITOCHONDRIAL"/>
    <property type="match status" value="1"/>
</dbReference>
<evidence type="ECO:0000256" key="10">
    <source>
        <dbReference type="RuleBase" id="RU364116"/>
    </source>
</evidence>
<dbReference type="InterPro" id="IPR013785">
    <property type="entry name" value="Aldolase_TIM"/>
</dbReference>
<dbReference type="InterPro" id="IPR058240">
    <property type="entry name" value="rSAM_sf"/>
</dbReference>
<keyword evidence="10" id="KW-0004">4Fe-4S</keyword>
<dbReference type="OrthoDB" id="9808022at2"/>
<evidence type="ECO:0000256" key="7">
    <source>
        <dbReference type="ARBA" id="ARBA00023004"/>
    </source>
</evidence>
<dbReference type="Pfam" id="PF04055">
    <property type="entry name" value="Radical_SAM"/>
    <property type="match status" value="1"/>
</dbReference>
<dbReference type="SMART" id="SM00729">
    <property type="entry name" value="Elp3"/>
    <property type="match status" value="1"/>
</dbReference>
<dbReference type="GO" id="GO:0006779">
    <property type="term" value="P:porphyrin-containing compound biosynthetic process"/>
    <property type="evidence" value="ECO:0007669"/>
    <property type="project" value="InterPro"/>
</dbReference>
<dbReference type="GO" id="GO:0004109">
    <property type="term" value="F:coproporphyrinogen oxidase activity"/>
    <property type="evidence" value="ECO:0007669"/>
    <property type="project" value="InterPro"/>
</dbReference>
<keyword evidence="12" id="KW-1185">Reference proteome</keyword>
<protein>
    <recommendedName>
        <fullName evidence="3 10">Heme chaperone HemW</fullName>
    </recommendedName>
</protein>
<keyword evidence="6 10" id="KW-0479">Metal-binding</keyword>
<dbReference type="GO" id="GO:0005737">
    <property type="term" value="C:cytoplasm"/>
    <property type="evidence" value="ECO:0007669"/>
    <property type="project" value="UniProtKB-SubCell"/>
</dbReference>
<dbReference type="Proteomes" id="UP000254920">
    <property type="component" value="Unassembled WGS sequence"/>
</dbReference>
<keyword evidence="7 10" id="KW-0408">Iron</keyword>
<keyword evidence="11" id="KW-0560">Oxidoreductase</keyword>
<dbReference type="EMBL" id="UFVD01000001">
    <property type="protein sequence ID" value="SUX11363.1"/>
    <property type="molecule type" value="Genomic_DNA"/>
</dbReference>
<dbReference type="GeneID" id="93090224"/>
<dbReference type="PANTHER" id="PTHR13932">
    <property type="entry name" value="COPROPORPHYRINIGEN III OXIDASE"/>
    <property type="match status" value="1"/>
</dbReference>
<comment type="subcellular location">
    <subcellularLocation>
        <location evidence="10">Cytoplasm</location>
    </subcellularLocation>
</comment>
<reference evidence="11 12" key="1">
    <citation type="submission" date="2018-06" db="EMBL/GenBank/DDBJ databases">
        <authorList>
            <consortium name="Pathogen Informatics"/>
            <person name="Doyle S."/>
        </authorList>
    </citation>
    <scope>NUCLEOTIDE SEQUENCE [LARGE SCALE GENOMIC DNA]</scope>
    <source>
        <strain evidence="11 12">NCTC12475</strain>
    </source>
</reference>
<evidence type="ECO:0000256" key="5">
    <source>
        <dbReference type="ARBA" id="ARBA00022691"/>
    </source>
</evidence>
<keyword evidence="4 10" id="KW-0349">Heme</keyword>
<name>A0A381DKX7_9BACT</name>
<evidence type="ECO:0000256" key="3">
    <source>
        <dbReference type="ARBA" id="ARBA00017228"/>
    </source>
</evidence>
<keyword evidence="5 10" id="KW-0949">S-adenosyl-L-methionine</keyword>
<proteinExistence type="inferred from homology"/>
<evidence type="ECO:0000256" key="1">
    <source>
        <dbReference type="ARBA" id="ARBA00001966"/>
    </source>
</evidence>
<dbReference type="GO" id="GO:0051539">
    <property type="term" value="F:4 iron, 4 sulfur cluster binding"/>
    <property type="evidence" value="ECO:0007669"/>
    <property type="project" value="UniProtKB-UniRule"/>
</dbReference>
<dbReference type="SFLD" id="SFLDF00562">
    <property type="entry name" value="HemN-like__clustered_with_heat"/>
    <property type="match status" value="1"/>
</dbReference>
<dbReference type="SUPFAM" id="SSF102114">
    <property type="entry name" value="Radical SAM enzymes"/>
    <property type="match status" value="1"/>
</dbReference>
<gene>
    <name evidence="11" type="primary">hemN_2</name>
    <name evidence="11" type="ORF">NCTC12475_01583</name>
</gene>
<dbReference type="InterPro" id="IPR006638">
    <property type="entry name" value="Elp3/MiaA/NifB-like_rSAM"/>
</dbReference>
<comment type="similarity">
    <text evidence="2">Belongs to the anaerobic coproporphyrinogen-III oxidase family. HemW subfamily.</text>
</comment>
<evidence type="ECO:0000256" key="8">
    <source>
        <dbReference type="ARBA" id="ARBA00023014"/>
    </source>
</evidence>
<dbReference type="STRING" id="32024.GCA_000788295_00890"/>
<dbReference type="NCBIfam" id="TIGR00539">
    <property type="entry name" value="hemN_rel"/>
    <property type="match status" value="1"/>
</dbReference>
<evidence type="ECO:0000256" key="2">
    <source>
        <dbReference type="ARBA" id="ARBA00006100"/>
    </source>
</evidence>
<evidence type="ECO:0000313" key="11">
    <source>
        <dbReference type="EMBL" id="SUX11363.1"/>
    </source>
</evidence>
<evidence type="ECO:0000256" key="6">
    <source>
        <dbReference type="ARBA" id="ARBA00022723"/>
    </source>
</evidence>
<keyword evidence="10" id="KW-0963">Cytoplasm</keyword>
<organism evidence="11 12">
    <name type="scientific">Campylobacter sputorum subsp. sputorum</name>
    <dbReference type="NCBI Taxonomy" id="32024"/>
    <lineage>
        <taxon>Bacteria</taxon>
        <taxon>Pseudomonadati</taxon>
        <taxon>Campylobacterota</taxon>
        <taxon>Epsilonproteobacteria</taxon>
        <taxon>Campylobacterales</taxon>
        <taxon>Campylobacteraceae</taxon>
        <taxon>Campylobacter</taxon>
    </lineage>
</organism>
<sequence length="349" mass="40187">MLLYIHIPFCEKKCPYCSFGSSVSYNNDTIKAYFDAIKREFEHTITSLKDIKIQTIFIGGGTPSVVNSKHYEKLFKIVEKYLDTSAEITVEANPNSATFNWLEDMKSYGVNRVSFGAQSFIEKKLKFLGRIHSSKDIFNAINNANKAGFENINIDLMYGSKEDNKNSLCVELENLKKLNITHVSAYSLTLEENTPFYKKIDYAKDDENLAKFFIEGITNLGFKQYEISNFGNICKHNLGYWKLKNYIGLGAFSVGCIDTKRYFNQKNINEYIQNPTKKIVENLSPEDIKFEKIFLGLRSIVGVNKSILNEKEVKNAEFLVENQKLELKNEIFYNKNYLLSDELALYIKS</sequence>
<comment type="cofactor">
    <cofactor evidence="1">
        <name>[4Fe-4S] cluster</name>
        <dbReference type="ChEBI" id="CHEBI:49883"/>
    </cofactor>
</comment>
<evidence type="ECO:0000256" key="4">
    <source>
        <dbReference type="ARBA" id="ARBA00022617"/>
    </source>
</evidence>